<name>A0A7X5F2C3_9HYPH</name>
<dbReference type="InterPro" id="IPR006450">
    <property type="entry name" value="Phage_HK97_gp6-like"/>
</dbReference>
<dbReference type="RefSeq" id="WP_161708463.1">
    <property type="nucleotide sequence ID" value="NZ_JAABLQ010000001.1"/>
</dbReference>
<dbReference type="NCBIfam" id="TIGR02215">
    <property type="entry name" value="phage_chp_gp8"/>
    <property type="match status" value="1"/>
</dbReference>
<dbReference type="Pfam" id="PF05135">
    <property type="entry name" value="Phage_connect_1"/>
    <property type="match status" value="2"/>
</dbReference>
<protein>
    <recommendedName>
        <fullName evidence="3">PhiE125 gp8 family phage protein</fullName>
    </recommendedName>
</protein>
<gene>
    <name evidence="1" type="ORF">GWI72_09340</name>
</gene>
<organism evidence="1 2">
    <name type="scientific">Pannonibacter tanglangensis</name>
    <dbReference type="NCBI Taxonomy" id="2750084"/>
    <lineage>
        <taxon>Bacteria</taxon>
        <taxon>Pseudomonadati</taxon>
        <taxon>Pseudomonadota</taxon>
        <taxon>Alphaproteobacteria</taxon>
        <taxon>Hyphomicrobiales</taxon>
        <taxon>Stappiaceae</taxon>
        <taxon>Pannonibacter</taxon>
    </lineage>
</organism>
<comment type="caution">
    <text evidence="1">The sequence shown here is derived from an EMBL/GenBank/DDBJ whole genome shotgun (WGS) entry which is preliminary data.</text>
</comment>
<sequence length="189" mass="20356">MTHWLTSAPAVEPVTLAELRAQLRLVQTEEDGLLASLIRAAREHVEQVTRRALITQGWRIALDGWPAGRILRLPLAPVLSVTAVTVYGADGMPVTLAPAAWTLRRGTEPARLVVAPDTGSGVEPVNGLEIDFTAGYGASPGAVPEALRQAVRLLAAHWYENREAGTDLAMASLPFGLDRLLVPFRMPLL</sequence>
<dbReference type="Gene3D" id="1.10.3230.30">
    <property type="entry name" value="Phage gp6-like head-tail connector protein"/>
    <property type="match status" value="1"/>
</dbReference>
<evidence type="ECO:0000313" key="2">
    <source>
        <dbReference type="Proteomes" id="UP000586722"/>
    </source>
</evidence>
<evidence type="ECO:0008006" key="3">
    <source>
        <dbReference type="Google" id="ProtNLM"/>
    </source>
</evidence>
<dbReference type="AlphaFoldDB" id="A0A7X5F2C3"/>
<dbReference type="CDD" id="cd08054">
    <property type="entry name" value="gp6"/>
    <property type="match status" value="1"/>
</dbReference>
<dbReference type="EMBL" id="JAABLQ010000001">
    <property type="protein sequence ID" value="NBN78470.1"/>
    <property type="molecule type" value="Genomic_DNA"/>
</dbReference>
<accession>A0A7X5F2C3</accession>
<keyword evidence="2" id="KW-1185">Reference proteome</keyword>
<dbReference type="InterPro" id="IPR021146">
    <property type="entry name" value="Phage_gp6-like_head-tail"/>
</dbReference>
<dbReference type="NCBIfam" id="TIGR01560">
    <property type="entry name" value="put_DNA_pack"/>
    <property type="match status" value="1"/>
</dbReference>
<dbReference type="Proteomes" id="UP000586722">
    <property type="component" value="Unassembled WGS sequence"/>
</dbReference>
<dbReference type="InterPro" id="IPR011738">
    <property type="entry name" value="Phage_CHP"/>
</dbReference>
<evidence type="ECO:0000313" key="1">
    <source>
        <dbReference type="EMBL" id="NBN78470.1"/>
    </source>
</evidence>
<reference evidence="2" key="1">
    <citation type="submission" date="2020-01" db="EMBL/GenBank/DDBJ databases">
        <authorList>
            <person name="Fang Y."/>
            <person name="Sun R."/>
            <person name="Nie L."/>
            <person name="He J."/>
            <person name="Hao L."/>
            <person name="Wang L."/>
            <person name="Su S."/>
            <person name="Lv E."/>
            <person name="Zhang Z."/>
            <person name="Xie R."/>
            <person name="Liu H."/>
        </authorList>
    </citation>
    <scope>NUCLEOTIDE SEQUENCE [LARGE SCALE GENOMIC DNA]</scope>
    <source>
        <strain evidence="2">XCT-53</strain>
    </source>
</reference>
<proteinExistence type="predicted"/>